<organism evidence="2 3">
    <name type="scientific">Martelella alba</name>
    <dbReference type="NCBI Taxonomy" id="2590451"/>
    <lineage>
        <taxon>Bacteria</taxon>
        <taxon>Pseudomonadati</taxon>
        <taxon>Pseudomonadota</taxon>
        <taxon>Alphaproteobacteria</taxon>
        <taxon>Hyphomicrobiales</taxon>
        <taxon>Aurantimonadaceae</taxon>
        <taxon>Martelella</taxon>
    </lineage>
</organism>
<dbReference type="RefSeq" id="WP_141150618.1">
    <property type="nucleotide sequence ID" value="NZ_VHLG01000015.1"/>
</dbReference>
<name>A0A506U5H2_9HYPH</name>
<sequence>MKRIIAGLLVGAAAIAASACTPTQEGAAIGAGSGALVGMAVSDGSVGGTLAGAALGTAAGALIGNAVGGNNQCYYRDRYGRQYKDACPPGYHR</sequence>
<dbReference type="PROSITE" id="PS51257">
    <property type="entry name" value="PROKAR_LIPOPROTEIN"/>
    <property type="match status" value="1"/>
</dbReference>
<dbReference type="Proteomes" id="UP000318801">
    <property type="component" value="Unassembled WGS sequence"/>
</dbReference>
<evidence type="ECO:0000256" key="1">
    <source>
        <dbReference type="SAM" id="SignalP"/>
    </source>
</evidence>
<comment type="caution">
    <text evidence="2">The sequence shown here is derived from an EMBL/GenBank/DDBJ whole genome shotgun (WGS) entry which is preliminary data.</text>
</comment>
<accession>A0A506U5H2</accession>
<evidence type="ECO:0000313" key="3">
    <source>
        <dbReference type="Proteomes" id="UP000318801"/>
    </source>
</evidence>
<dbReference type="OrthoDB" id="8101424at2"/>
<reference evidence="2 3" key="1">
    <citation type="submission" date="2019-06" db="EMBL/GenBank/DDBJ databases">
        <authorList>
            <person name="Li M."/>
        </authorList>
    </citation>
    <scope>NUCLEOTIDE SEQUENCE [LARGE SCALE GENOMIC DNA]</scope>
    <source>
        <strain evidence="2 3">BGMRC2036</strain>
    </source>
</reference>
<feature type="signal peptide" evidence="1">
    <location>
        <begin position="1"/>
        <end position="19"/>
    </location>
</feature>
<gene>
    <name evidence="2" type="ORF">FJU08_18945</name>
</gene>
<dbReference type="EMBL" id="VHLG01000015">
    <property type="protein sequence ID" value="TPW27809.1"/>
    <property type="molecule type" value="Genomic_DNA"/>
</dbReference>
<evidence type="ECO:0000313" key="2">
    <source>
        <dbReference type="EMBL" id="TPW27809.1"/>
    </source>
</evidence>
<keyword evidence="1" id="KW-0732">Signal</keyword>
<dbReference type="AlphaFoldDB" id="A0A506U5H2"/>
<evidence type="ECO:0008006" key="4">
    <source>
        <dbReference type="Google" id="ProtNLM"/>
    </source>
</evidence>
<keyword evidence="3" id="KW-1185">Reference proteome</keyword>
<feature type="chain" id="PRO_5021344321" description="Glycine zipper domain-containing protein" evidence="1">
    <location>
        <begin position="20"/>
        <end position="93"/>
    </location>
</feature>
<protein>
    <recommendedName>
        <fullName evidence="4">Glycine zipper domain-containing protein</fullName>
    </recommendedName>
</protein>
<proteinExistence type="predicted"/>